<organism evidence="1">
    <name type="scientific">Octactis speculum</name>
    <dbReference type="NCBI Taxonomy" id="3111310"/>
    <lineage>
        <taxon>Eukaryota</taxon>
        <taxon>Sar</taxon>
        <taxon>Stramenopiles</taxon>
        <taxon>Ochrophyta</taxon>
        <taxon>Dictyochophyceae</taxon>
        <taxon>Dictyochales</taxon>
        <taxon>Dictyochaceae</taxon>
        <taxon>Octactis</taxon>
    </lineage>
</organism>
<name>A0A7S2CWA7_9STRA</name>
<gene>
    <name evidence="1" type="ORF">DSPE1174_LOCUS17070</name>
</gene>
<reference evidence="1" key="1">
    <citation type="submission" date="2021-01" db="EMBL/GenBank/DDBJ databases">
        <authorList>
            <person name="Corre E."/>
            <person name="Pelletier E."/>
            <person name="Niang G."/>
            <person name="Scheremetjew M."/>
            <person name="Finn R."/>
            <person name="Kale V."/>
            <person name="Holt S."/>
            <person name="Cochrane G."/>
            <person name="Meng A."/>
            <person name="Brown T."/>
            <person name="Cohen L."/>
        </authorList>
    </citation>
    <scope>NUCLEOTIDE SEQUENCE</scope>
    <source>
        <strain evidence="1">CCMP1381</strain>
    </source>
</reference>
<proteinExistence type="predicted"/>
<protein>
    <submittedName>
        <fullName evidence="1">Uncharacterized protein</fullName>
    </submittedName>
</protein>
<evidence type="ECO:0000313" key="1">
    <source>
        <dbReference type="EMBL" id="CAD9435151.1"/>
    </source>
</evidence>
<dbReference type="AlphaFoldDB" id="A0A7S2CWA7"/>
<sequence length="104" mass="11993">MYNPLHRIGKCIPCFAKPIIFDFWQFSKRPPTTAAAYVLGLGTHDIFVFHFLELFKLFFVMETFKVIGTKIFTCACIFRCRHTIPELCPDWVATTVSPPSSESR</sequence>
<dbReference type="EMBL" id="HBGS01033154">
    <property type="protein sequence ID" value="CAD9435151.1"/>
    <property type="molecule type" value="Transcribed_RNA"/>
</dbReference>
<accession>A0A7S2CWA7</accession>